<dbReference type="Gene3D" id="3.75.10.10">
    <property type="entry name" value="L-arginine/glycine Amidinotransferase, Chain A"/>
    <property type="match status" value="3"/>
</dbReference>
<keyword evidence="4" id="KW-1185">Reference proteome</keyword>
<feature type="domain" description="Protein-arginine deiminase C-terminal" evidence="2">
    <location>
        <begin position="447"/>
        <end position="552"/>
    </location>
</feature>
<dbReference type="GO" id="GO:0005737">
    <property type="term" value="C:cytoplasm"/>
    <property type="evidence" value="ECO:0007669"/>
    <property type="project" value="InterPro"/>
</dbReference>
<accession>A0A6M0RL46</accession>
<dbReference type="InterPro" id="IPR013530">
    <property type="entry name" value="PAD_C"/>
</dbReference>
<evidence type="ECO:0000256" key="1">
    <source>
        <dbReference type="SAM" id="MobiDB-lite"/>
    </source>
</evidence>
<dbReference type="Proteomes" id="UP000481033">
    <property type="component" value="Unassembled WGS sequence"/>
</dbReference>
<dbReference type="GO" id="GO:0005509">
    <property type="term" value="F:calcium ion binding"/>
    <property type="evidence" value="ECO:0007669"/>
    <property type="project" value="InterPro"/>
</dbReference>
<dbReference type="EMBL" id="QXHD01000004">
    <property type="protein sequence ID" value="NEZ56978.1"/>
    <property type="molecule type" value="Genomic_DNA"/>
</dbReference>
<dbReference type="RefSeq" id="WP_163698989.1">
    <property type="nucleotide sequence ID" value="NZ_QXHD01000004.1"/>
</dbReference>
<organism evidence="3 4">
    <name type="scientific">Adonisia turfae CCMR0081</name>
    <dbReference type="NCBI Taxonomy" id="2292702"/>
    <lineage>
        <taxon>Bacteria</taxon>
        <taxon>Bacillati</taxon>
        <taxon>Cyanobacteriota</taxon>
        <taxon>Adonisia</taxon>
        <taxon>Adonisia turfae</taxon>
    </lineage>
</organism>
<dbReference type="AlphaFoldDB" id="A0A6M0RL46"/>
<gene>
    <name evidence="3" type="ORF">DXZ20_15075</name>
</gene>
<comment type="caution">
    <text evidence="3">The sequence shown here is derived from an EMBL/GenBank/DDBJ whole genome shotgun (WGS) entry which is preliminary data.</text>
</comment>
<evidence type="ECO:0000313" key="3">
    <source>
        <dbReference type="EMBL" id="NEZ56978.1"/>
    </source>
</evidence>
<dbReference type="PANTHER" id="PTHR10837:SF8">
    <property type="entry name" value="PROTEIN-ARGININE DEIMINASE"/>
    <property type="match status" value="1"/>
</dbReference>
<protein>
    <recommendedName>
        <fullName evidence="2">Protein-arginine deiminase C-terminal domain-containing protein</fullName>
    </recommendedName>
</protein>
<feature type="domain" description="Protein-arginine deiminase C-terminal" evidence="2">
    <location>
        <begin position="182"/>
        <end position="299"/>
    </location>
</feature>
<name>A0A6M0RL46_9CYAN</name>
<proteinExistence type="predicted"/>
<dbReference type="GO" id="GO:0004668">
    <property type="term" value="F:protein-arginine deiminase activity"/>
    <property type="evidence" value="ECO:0007669"/>
    <property type="project" value="InterPro"/>
</dbReference>
<sequence>MPGIELHADFDRDGGLTGNPRERTARQNWPGAIVVPNLDRDQRRLPAAVSSSSIPRADYSLATANSGDDELVPLQIKVIAGALGPNESLHIRCPGVMHTRIRLSDSTGQIIPQRLGEPEVFELPPIPTNGRLNLTLQVRTIAGASFGRLSNLELAYRADAREETRFELILFRVDNLGRVHEEDRGRFSVAPFILDDRQAPAVRLYMVNTDANHPSFVDVQNATRAAAVPMVQVPPEISNGDTWLQDQYQHSFLQGPNHFRQLILHLPRLRHENTNATVTDNLEDFVNSHFRSRNIGLYNDLWERIIVVNTTDGNVLRIDFRAVTDWAKRVLRILDVAERLNHFGKLIDTTWQEINVMAWVDTLSRLRSELARLNQTLDRAIDEARPERAELIRGLKKAAESLVDEVTTEFTVVRGGSGRDLGLRSEIAGQTATINRDTAERLFDRANQMNSSANYGGNVESTPPVPGAPLGKIIIGNFIFGDGSEFVDPDLLRVLAKQKKQPIVEINTAWLRVGHIDEMMAIVPHGRSDFSVLHASSRAAMALLQRAETRYRAGLPANHPDTFRNRPSGVLSRLMNEGSSPVTRLFRGKAWLHNHPPAQRGQIPESHEPPATYIKLAEGLSAGNGFNIHRIGYVPGEGPPRRYPADITPFEIIWAERDARNNSTNDFIDSEFLQPSRVHLQRELGVPIYPIPVLWDRVDDINRFQEAFWQQPTTAYSPDIANMQVLNNHLLVPKPYGPRMRPRDAIAVVQAAMQDVGVPGTIRAQVGHRLIRQHRMTRAHYWIEKVSPAYLFSPIGSIRASYGGLMDQQDVIDAFKDSFPGASDREIQRRLIIPNRRHFDARGILRRDHTRLLVNDGMVDLFELFTAAIAAHLGVTIHFVDSWYYHIREGQIHCGTNVLRRPRRRAGLPNVWDIPDVEFRGQILIFEDDEV</sequence>
<dbReference type="InterPro" id="IPR004303">
    <property type="entry name" value="PAD"/>
</dbReference>
<reference evidence="3 4" key="1">
    <citation type="journal article" date="2020" name="Microb. Ecol.">
        <title>Ecogenomics of the Marine Benthic Filamentous Cyanobacterium Adonisia.</title>
        <authorList>
            <person name="Walter J.M."/>
            <person name="Coutinho F.H."/>
            <person name="Leomil L."/>
            <person name="Hargreaves P.I."/>
            <person name="Campeao M.E."/>
            <person name="Vieira V.V."/>
            <person name="Silva B.S."/>
            <person name="Fistarol G.O."/>
            <person name="Salomon P.S."/>
            <person name="Sawabe T."/>
            <person name="Mino S."/>
            <person name="Hosokawa M."/>
            <person name="Miyashita H."/>
            <person name="Maruyama F."/>
            <person name="van Verk M.C."/>
            <person name="Dutilh B.E."/>
            <person name="Thompson C.C."/>
            <person name="Thompson F.L."/>
        </authorList>
    </citation>
    <scope>NUCLEOTIDE SEQUENCE [LARGE SCALE GENOMIC DNA]</scope>
    <source>
        <strain evidence="3 4">CCMR0081</strain>
    </source>
</reference>
<dbReference type="SUPFAM" id="SSF55909">
    <property type="entry name" value="Pentein"/>
    <property type="match status" value="2"/>
</dbReference>
<dbReference type="PANTHER" id="PTHR10837">
    <property type="entry name" value="PEPTIDYLARGININE DEIMINASE"/>
    <property type="match status" value="1"/>
</dbReference>
<feature type="region of interest" description="Disordered" evidence="1">
    <location>
        <begin position="1"/>
        <end position="28"/>
    </location>
</feature>
<evidence type="ECO:0000259" key="2">
    <source>
        <dbReference type="Pfam" id="PF03068"/>
    </source>
</evidence>
<feature type="compositionally biased region" description="Basic and acidic residues" evidence="1">
    <location>
        <begin position="1"/>
        <end position="25"/>
    </location>
</feature>
<dbReference type="Pfam" id="PF03068">
    <property type="entry name" value="PAD"/>
    <property type="match status" value="3"/>
</dbReference>
<evidence type="ECO:0000313" key="4">
    <source>
        <dbReference type="Proteomes" id="UP000481033"/>
    </source>
</evidence>
<feature type="domain" description="Protein-arginine deiminase C-terminal" evidence="2">
    <location>
        <begin position="672"/>
        <end position="757"/>
    </location>
</feature>